<keyword evidence="5 8" id="KW-0472">Membrane</keyword>
<sequence length="475" mass="52915">MSLGGRKVGIRFQGRCESVPGRSVLGRPGRVFPPFLWLWWLLMLLPVQIQAVTLEQLIETIRKEGVQEHRHQEARLQRFLEHHQERQRLLKQLEAKVEAARARADALRSRFEANEKKLAELDQKWRQEAGDMEDLFTQARQNASAIKTMLAGSLVNAQKPGRLDFLAALTEPRHRATLADLRRLWDLLLDEIAEAGRVVRFQAPVIAPDGTEGKRAVVRVGVFNAFSGGHYLRYLAGSDRLLEPAQQPPARFRRLAAELEQAQQGWHPVALDPSRGALLALMIQQPDWRERLRQGGVIGYLILALGALGLLLALVRGLVLGRVARRIERQRRSDEPRPDNPLGRLQLALTRHNHGGEEALAVYLDELIQQESRRLYAGMTFLALLATISPLLGLLGTVTGMIETFDAIALFGTGDPKLMSGGISQALVTTQEGLAVAVPLLLIHSLLRSRADRLVAEVSQAGAELLERYSEADHG</sequence>
<keyword evidence="11" id="KW-1185">Reference proteome</keyword>
<dbReference type="PANTHER" id="PTHR30625:SF11">
    <property type="entry name" value="MOTA_TOLQ_EXBB PROTON CHANNEL DOMAIN-CONTAINING PROTEIN"/>
    <property type="match status" value="1"/>
</dbReference>
<keyword evidence="3 8" id="KW-0812">Transmembrane</keyword>
<evidence type="ECO:0000256" key="4">
    <source>
        <dbReference type="ARBA" id="ARBA00022989"/>
    </source>
</evidence>
<evidence type="ECO:0000256" key="6">
    <source>
        <dbReference type="RuleBase" id="RU004057"/>
    </source>
</evidence>
<evidence type="ECO:0000256" key="5">
    <source>
        <dbReference type="ARBA" id="ARBA00023136"/>
    </source>
</evidence>
<comment type="subcellular location">
    <subcellularLocation>
        <location evidence="1">Cell membrane</location>
        <topology evidence="1">Multi-pass membrane protein</topology>
    </subcellularLocation>
    <subcellularLocation>
        <location evidence="6">Membrane</location>
        <topology evidence="6">Multi-pass membrane protein</topology>
    </subcellularLocation>
</comment>
<feature type="transmembrane region" description="Helical" evidence="8">
    <location>
        <begin position="297"/>
        <end position="319"/>
    </location>
</feature>
<dbReference type="InterPro" id="IPR050790">
    <property type="entry name" value="ExbB/TolQ_transport"/>
</dbReference>
<feature type="transmembrane region" description="Helical" evidence="8">
    <location>
        <begin position="422"/>
        <end position="443"/>
    </location>
</feature>
<evidence type="ECO:0000259" key="9">
    <source>
        <dbReference type="Pfam" id="PF01618"/>
    </source>
</evidence>
<dbReference type="Proteomes" id="UP001321825">
    <property type="component" value="Chromosome"/>
</dbReference>
<keyword evidence="6" id="KW-0653">Protein transport</keyword>
<proteinExistence type="inferred from homology"/>
<keyword evidence="4 8" id="KW-1133">Transmembrane helix</keyword>
<evidence type="ECO:0000256" key="3">
    <source>
        <dbReference type="ARBA" id="ARBA00022692"/>
    </source>
</evidence>
<evidence type="ECO:0000256" key="8">
    <source>
        <dbReference type="SAM" id="Phobius"/>
    </source>
</evidence>
<keyword evidence="2" id="KW-1003">Cell membrane</keyword>
<dbReference type="PANTHER" id="PTHR30625">
    <property type="entry name" value="PROTEIN TOLQ"/>
    <property type="match status" value="1"/>
</dbReference>
<organism evidence="10 11">
    <name type="scientific">Methylomarinovum caldicuralii</name>
    <dbReference type="NCBI Taxonomy" id="438856"/>
    <lineage>
        <taxon>Bacteria</taxon>
        <taxon>Pseudomonadati</taxon>
        <taxon>Pseudomonadota</taxon>
        <taxon>Gammaproteobacteria</taxon>
        <taxon>Methylococcales</taxon>
        <taxon>Methylothermaceae</taxon>
        <taxon>Methylomarinovum</taxon>
    </lineage>
</organism>
<dbReference type="KEGG" id="mcau:MIT9_P0806"/>
<feature type="transmembrane region" description="Helical" evidence="8">
    <location>
        <begin position="375"/>
        <end position="402"/>
    </location>
</feature>
<dbReference type="GO" id="GO:0005886">
    <property type="term" value="C:plasma membrane"/>
    <property type="evidence" value="ECO:0007669"/>
    <property type="project" value="UniProtKB-SubCell"/>
</dbReference>
<keyword evidence="6" id="KW-0813">Transport</keyword>
<gene>
    <name evidence="10" type="ORF">MIT9_P0806</name>
</gene>
<dbReference type="PIRSF" id="PIRSF037714">
    <property type="entry name" value="TolR"/>
    <property type="match status" value="1"/>
</dbReference>
<evidence type="ECO:0000256" key="7">
    <source>
        <dbReference type="SAM" id="Coils"/>
    </source>
</evidence>
<feature type="domain" description="MotA/TolQ/ExbB proton channel" evidence="9">
    <location>
        <begin position="354"/>
        <end position="458"/>
    </location>
</feature>
<dbReference type="InterPro" id="IPR017270">
    <property type="entry name" value="MotA/TolQ/ExbB-rel"/>
</dbReference>
<dbReference type="InterPro" id="IPR002898">
    <property type="entry name" value="MotA_ExbB_proton_chnl"/>
</dbReference>
<feature type="coiled-coil region" evidence="7">
    <location>
        <begin position="76"/>
        <end position="124"/>
    </location>
</feature>
<reference evidence="11" key="1">
    <citation type="journal article" date="2024" name="Int. J. Syst. Evol. Microbiol.">
        <title>Methylomarinovum tepidoasis sp. nov., a moderately thermophilic methanotroph of the family Methylothermaceae isolated from a deep-sea hydrothermal field.</title>
        <authorList>
            <person name="Hirayama H."/>
            <person name="Takaki Y."/>
            <person name="Abe M."/>
            <person name="Miyazaki M."/>
            <person name="Uematsu K."/>
            <person name="Matsui Y."/>
            <person name="Takai K."/>
        </authorList>
    </citation>
    <scope>NUCLEOTIDE SEQUENCE [LARGE SCALE GENOMIC DNA]</scope>
    <source>
        <strain evidence="11">IT-9</strain>
    </source>
</reference>
<dbReference type="Pfam" id="PF01618">
    <property type="entry name" value="MotA_ExbB"/>
    <property type="match status" value="1"/>
</dbReference>
<dbReference type="EMBL" id="AP024714">
    <property type="protein sequence ID" value="BCX81228.1"/>
    <property type="molecule type" value="Genomic_DNA"/>
</dbReference>
<evidence type="ECO:0000313" key="10">
    <source>
        <dbReference type="EMBL" id="BCX81228.1"/>
    </source>
</evidence>
<name>A0AAU9BR28_9GAMM</name>
<dbReference type="GO" id="GO:0017038">
    <property type="term" value="P:protein import"/>
    <property type="evidence" value="ECO:0007669"/>
    <property type="project" value="TreeGrafter"/>
</dbReference>
<evidence type="ECO:0000256" key="1">
    <source>
        <dbReference type="ARBA" id="ARBA00004651"/>
    </source>
</evidence>
<dbReference type="AlphaFoldDB" id="A0AAU9BR28"/>
<evidence type="ECO:0000313" key="11">
    <source>
        <dbReference type="Proteomes" id="UP001321825"/>
    </source>
</evidence>
<comment type="similarity">
    <text evidence="6">Belongs to the exbB/tolQ family.</text>
</comment>
<accession>A0AAU9BR28</accession>
<evidence type="ECO:0000256" key="2">
    <source>
        <dbReference type="ARBA" id="ARBA00022475"/>
    </source>
</evidence>
<protein>
    <submittedName>
        <fullName evidence="10">Biopolymer transport protein ExbB</fullName>
    </submittedName>
</protein>
<keyword evidence="7" id="KW-0175">Coiled coil</keyword>